<sequence>MWPFLSHTLFPPPTKAWLQSVSTDSEAQGWGAWSRAQKPPLGPGDGDRKEEEPGETEGDQEDGDAGFLLSLVAGEDLAEYPAPDQELEAIKLKLRAMEQAQGLETPGPQGQAAGEEGAGTPYPTLSVGCPCPGTPKKKVGSDHRSVYVGNVNYRGTAHWGTILCDNFSGHPQGVSAKFATKSLAQATVELDESGLSLRLQVLPKRTSLPGISSTDREGLRGQRGAGAGPFPRSSLPGRARGRARGRNRWAGPRGEGATPWLSTCVCLCCPLSGQLHTSCVWGQVCP</sequence>
<feature type="region of interest" description="Disordered" evidence="1">
    <location>
        <begin position="28"/>
        <end position="64"/>
    </location>
</feature>
<proteinExistence type="predicted"/>
<evidence type="ECO:0000313" key="3">
    <source>
        <dbReference type="Proteomes" id="UP000008912"/>
    </source>
</evidence>
<reference evidence="2" key="3">
    <citation type="submission" date="2025-09" db="UniProtKB">
        <authorList>
            <consortium name="Ensembl"/>
        </authorList>
    </citation>
    <scope>IDENTIFICATION</scope>
</reference>
<name>A0A7N5P6G6_AILME</name>
<dbReference type="InParanoid" id="A0A7N5P6G6"/>
<organism evidence="2 3">
    <name type="scientific">Ailuropoda melanoleuca</name>
    <name type="common">Giant panda</name>
    <dbReference type="NCBI Taxonomy" id="9646"/>
    <lineage>
        <taxon>Eukaryota</taxon>
        <taxon>Metazoa</taxon>
        <taxon>Chordata</taxon>
        <taxon>Craniata</taxon>
        <taxon>Vertebrata</taxon>
        <taxon>Euteleostomi</taxon>
        <taxon>Mammalia</taxon>
        <taxon>Eutheria</taxon>
        <taxon>Laurasiatheria</taxon>
        <taxon>Carnivora</taxon>
        <taxon>Caniformia</taxon>
        <taxon>Ursidae</taxon>
        <taxon>Ailuropoda</taxon>
    </lineage>
</organism>
<keyword evidence="3" id="KW-1185">Reference proteome</keyword>
<accession>A0A7N5P6G6</accession>
<dbReference type="Ensembl" id="ENSAMET00000048252.1">
    <property type="protein sequence ID" value="ENSAMEP00000036720.1"/>
    <property type="gene ID" value="ENSAMEG00000029411.1"/>
</dbReference>
<evidence type="ECO:0000313" key="2">
    <source>
        <dbReference type="Ensembl" id="ENSAMEP00000036720.1"/>
    </source>
</evidence>
<reference evidence="2" key="2">
    <citation type="submission" date="2025-08" db="UniProtKB">
        <authorList>
            <consortium name="Ensembl"/>
        </authorList>
    </citation>
    <scope>IDENTIFICATION</scope>
</reference>
<feature type="compositionally biased region" description="Acidic residues" evidence="1">
    <location>
        <begin position="52"/>
        <end position="64"/>
    </location>
</feature>
<dbReference type="Proteomes" id="UP000008912">
    <property type="component" value="Unassembled WGS sequence"/>
</dbReference>
<protein>
    <submittedName>
        <fullName evidence="2">PABPN1 like, cytoplasmic</fullName>
    </submittedName>
</protein>
<feature type="region of interest" description="Disordered" evidence="1">
    <location>
        <begin position="208"/>
        <end position="254"/>
    </location>
</feature>
<dbReference type="AlphaFoldDB" id="A0A7N5P6G6"/>
<gene>
    <name evidence="2" type="primary">PABPN1L</name>
</gene>
<evidence type="ECO:0000256" key="1">
    <source>
        <dbReference type="SAM" id="MobiDB-lite"/>
    </source>
</evidence>
<dbReference type="GeneTree" id="ENSGT00940000161325"/>
<reference evidence="2 3" key="1">
    <citation type="journal article" date="2010" name="Nature">
        <title>The sequence and de novo assembly of the giant panda genome.</title>
        <authorList>
            <person name="Li R."/>
            <person name="Fan W."/>
            <person name="Tian G."/>
            <person name="Zhu H."/>
            <person name="He L."/>
            <person name="Cai J."/>
            <person name="Huang Q."/>
            <person name="Cai Q."/>
            <person name="Li B."/>
            <person name="Bai Y."/>
            <person name="Zhang Z."/>
            <person name="Zhang Y."/>
            <person name="Wang W."/>
            <person name="Li J."/>
            <person name="Wei F."/>
            <person name="Li H."/>
            <person name="Jian M."/>
            <person name="Li J."/>
            <person name="Zhang Z."/>
            <person name="Nielsen R."/>
            <person name="Li D."/>
            <person name="Gu W."/>
            <person name="Yang Z."/>
            <person name="Xuan Z."/>
            <person name="Ryder O.A."/>
            <person name="Leung F.C."/>
            <person name="Zhou Y."/>
            <person name="Cao J."/>
            <person name="Sun X."/>
            <person name="Fu Y."/>
            <person name="Fang X."/>
            <person name="Guo X."/>
            <person name="Wang B."/>
            <person name="Hou R."/>
            <person name="Shen F."/>
            <person name="Mu B."/>
            <person name="Ni P."/>
            <person name="Lin R."/>
            <person name="Qian W."/>
            <person name="Wang G."/>
            <person name="Yu C."/>
            <person name="Nie W."/>
            <person name="Wang J."/>
            <person name="Wu Z."/>
            <person name="Liang H."/>
            <person name="Min J."/>
            <person name="Wu Q."/>
            <person name="Cheng S."/>
            <person name="Ruan J."/>
            <person name="Wang M."/>
            <person name="Shi Z."/>
            <person name="Wen M."/>
            <person name="Liu B."/>
            <person name="Ren X."/>
            <person name="Zheng H."/>
            <person name="Dong D."/>
            <person name="Cook K."/>
            <person name="Shan G."/>
            <person name="Zhang H."/>
            <person name="Kosiol C."/>
            <person name="Xie X."/>
            <person name="Lu Z."/>
            <person name="Zheng H."/>
            <person name="Li Y."/>
            <person name="Steiner C.C."/>
            <person name="Lam T.T."/>
            <person name="Lin S."/>
            <person name="Zhang Q."/>
            <person name="Li G."/>
            <person name="Tian J."/>
            <person name="Gong T."/>
            <person name="Liu H."/>
            <person name="Zhang D."/>
            <person name="Fang L."/>
            <person name="Ye C."/>
            <person name="Zhang J."/>
            <person name="Hu W."/>
            <person name="Xu A."/>
            <person name="Ren Y."/>
            <person name="Zhang G."/>
            <person name="Bruford M.W."/>
            <person name="Li Q."/>
            <person name="Ma L."/>
            <person name="Guo Y."/>
            <person name="An N."/>
            <person name="Hu Y."/>
            <person name="Zheng Y."/>
            <person name="Shi Y."/>
            <person name="Li Z."/>
            <person name="Liu Q."/>
            <person name="Chen Y."/>
            <person name="Zhao J."/>
            <person name="Qu N."/>
            <person name="Zhao S."/>
            <person name="Tian F."/>
            <person name="Wang X."/>
            <person name="Wang H."/>
            <person name="Xu L."/>
            <person name="Liu X."/>
            <person name="Vinar T."/>
            <person name="Wang Y."/>
            <person name="Lam T.W."/>
            <person name="Yiu S.M."/>
            <person name="Liu S."/>
            <person name="Zhang H."/>
            <person name="Li D."/>
            <person name="Huang Y."/>
            <person name="Wang X."/>
            <person name="Yang G."/>
            <person name="Jiang Z."/>
            <person name="Wang J."/>
            <person name="Qin N."/>
            <person name="Li L."/>
            <person name="Li J."/>
            <person name="Bolund L."/>
            <person name="Kristiansen K."/>
            <person name="Wong G.K."/>
            <person name="Olson M."/>
            <person name="Zhang X."/>
            <person name="Li S."/>
            <person name="Yang H."/>
            <person name="Wang J."/>
            <person name="Wang J."/>
        </authorList>
    </citation>
    <scope>NUCLEOTIDE SEQUENCE [LARGE SCALE GENOMIC DNA]</scope>
</reference>